<evidence type="ECO:0000259" key="2">
    <source>
        <dbReference type="Pfam" id="PF14911"/>
    </source>
</evidence>
<dbReference type="Proteomes" id="UP000694843">
    <property type="component" value="Unplaced"/>
</dbReference>
<dbReference type="OrthoDB" id="8193282at2759"/>
<dbReference type="GO" id="GO:0000724">
    <property type="term" value="P:double-strand break repair via homologous recombination"/>
    <property type="evidence" value="ECO:0007669"/>
    <property type="project" value="InterPro"/>
</dbReference>
<dbReference type="InterPro" id="IPR042320">
    <property type="entry name" value="MMS22-like"/>
</dbReference>
<evidence type="ECO:0000313" key="3">
    <source>
        <dbReference type="Proteomes" id="UP000694843"/>
    </source>
</evidence>
<dbReference type="KEGG" id="hazt:108683282"/>
<name>A0A8B7PPE1_HYAAZ</name>
<dbReference type="GO" id="GO:0043596">
    <property type="term" value="C:nuclear replication fork"/>
    <property type="evidence" value="ECO:0007669"/>
    <property type="project" value="TreeGrafter"/>
</dbReference>
<organism evidence="3 4">
    <name type="scientific">Hyalella azteca</name>
    <name type="common">Amphipod</name>
    <dbReference type="NCBI Taxonomy" id="294128"/>
    <lineage>
        <taxon>Eukaryota</taxon>
        <taxon>Metazoa</taxon>
        <taxon>Ecdysozoa</taxon>
        <taxon>Arthropoda</taxon>
        <taxon>Crustacea</taxon>
        <taxon>Multicrustacea</taxon>
        <taxon>Malacostraca</taxon>
        <taxon>Eumalacostraca</taxon>
        <taxon>Peracarida</taxon>
        <taxon>Amphipoda</taxon>
        <taxon>Senticaudata</taxon>
        <taxon>Talitrida</taxon>
        <taxon>Talitroidea</taxon>
        <taxon>Hyalellidae</taxon>
        <taxon>Hyalella</taxon>
    </lineage>
</organism>
<protein>
    <submittedName>
        <fullName evidence="4">Uncharacterized protein LOC108683282</fullName>
    </submittedName>
</protein>
<dbReference type="PANTHER" id="PTHR28547">
    <property type="entry name" value="PROTEIN MMS22-LIKE"/>
    <property type="match status" value="1"/>
</dbReference>
<proteinExistence type="predicted"/>
<keyword evidence="1" id="KW-0732">Signal</keyword>
<dbReference type="GO" id="GO:0031297">
    <property type="term" value="P:replication fork processing"/>
    <property type="evidence" value="ECO:0007669"/>
    <property type="project" value="InterPro"/>
</dbReference>
<dbReference type="InterPro" id="IPR029424">
    <property type="entry name" value="MMS22L_C"/>
</dbReference>
<accession>A0A8B7PPE1</accession>
<gene>
    <name evidence="4" type="primary">LOC108683282</name>
</gene>
<dbReference type="RefSeq" id="XP_018028073.1">
    <property type="nucleotide sequence ID" value="XM_018172584.2"/>
</dbReference>
<feature type="domain" description="MMS22-like C-terminal" evidence="2">
    <location>
        <begin position="16"/>
        <end position="128"/>
    </location>
</feature>
<dbReference type="AlphaFoldDB" id="A0A8B7PPE1"/>
<keyword evidence="3" id="KW-1185">Reference proteome</keyword>
<sequence length="137" mass="14742">MPASSRGARWCSEAVMTLLSPLLQLLLVSDDKTTTRCISELLRAMFAVAQRRGNPDLSCLVSCVGEWVAGQLSWQSSKVFAVLTGLCLLHAPLVRAALPSVLAAVADTEQKRGTGVDVKLREMYAKLELRASATPVT</sequence>
<feature type="chain" id="PRO_5034225957" evidence="1">
    <location>
        <begin position="26"/>
        <end position="137"/>
    </location>
</feature>
<evidence type="ECO:0000313" key="4">
    <source>
        <dbReference type="RefSeq" id="XP_018028073.1"/>
    </source>
</evidence>
<feature type="signal peptide" evidence="1">
    <location>
        <begin position="1"/>
        <end position="25"/>
    </location>
</feature>
<reference evidence="4" key="1">
    <citation type="submission" date="2025-08" db="UniProtKB">
        <authorList>
            <consortium name="RefSeq"/>
        </authorList>
    </citation>
    <scope>IDENTIFICATION</scope>
    <source>
        <tissue evidence="4">Whole organism</tissue>
    </source>
</reference>
<evidence type="ECO:0000256" key="1">
    <source>
        <dbReference type="SAM" id="SignalP"/>
    </source>
</evidence>
<dbReference type="PANTHER" id="PTHR28547:SF1">
    <property type="entry name" value="PROTEIN MMS22-LIKE"/>
    <property type="match status" value="1"/>
</dbReference>
<dbReference type="GeneID" id="108683282"/>
<dbReference type="Pfam" id="PF14911">
    <property type="entry name" value="MMS22L_C"/>
    <property type="match status" value="1"/>
</dbReference>